<gene>
    <name evidence="1" type="ORF">BAZO_03865</name>
</gene>
<keyword evidence="2" id="KW-1185">Reference proteome</keyword>
<protein>
    <submittedName>
        <fullName evidence="1">ATP binding domain-containing protein IstB</fullName>
    </submittedName>
</protein>
<accession>K6CBY7</accession>
<evidence type="ECO:0000313" key="2">
    <source>
        <dbReference type="Proteomes" id="UP000006315"/>
    </source>
</evidence>
<dbReference type="Proteomes" id="UP000006315">
    <property type="component" value="Unassembled WGS sequence"/>
</dbReference>
<comment type="caution">
    <text evidence="1">The sequence shown here is derived from an EMBL/GenBank/DDBJ whole genome shotgun (WGS) entry which is preliminary data.</text>
</comment>
<proteinExistence type="predicted"/>
<evidence type="ECO:0000313" key="1">
    <source>
        <dbReference type="EMBL" id="EKN68630.1"/>
    </source>
</evidence>
<name>K6CBY7_SCHAZ</name>
<dbReference type="AlphaFoldDB" id="K6CBY7"/>
<sequence length="56" mass="6652">MMNEQTLSKLIEMKLGGMAESYKEQALNKDFQKMSFEDRFSLLVDLEYSRRKSNKL</sequence>
<dbReference type="EMBL" id="AJLR01000038">
    <property type="protein sequence ID" value="EKN68630.1"/>
    <property type="molecule type" value="Genomic_DNA"/>
</dbReference>
<reference evidence="1 2" key="1">
    <citation type="journal article" date="2012" name="Front. Microbiol.">
        <title>Redundancy and modularity in membrane-associated dissimilatory nitrate reduction in Bacillus.</title>
        <authorList>
            <person name="Heylen K."/>
            <person name="Keltjens J."/>
        </authorList>
    </citation>
    <scope>NUCLEOTIDE SEQUENCE [LARGE SCALE GENOMIC DNA]</scope>
    <source>
        <strain evidence="1 2">LMG 9581</strain>
    </source>
</reference>
<dbReference type="PATRIC" id="fig|1131731.3.peg.805"/>
<dbReference type="STRING" id="1131731.BAZO_03865"/>
<organism evidence="1 2">
    <name type="scientific">Schinkia azotoformans LMG 9581</name>
    <dbReference type="NCBI Taxonomy" id="1131731"/>
    <lineage>
        <taxon>Bacteria</taxon>
        <taxon>Bacillati</taxon>
        <taxon>Bacillota</taxon>
        <taxon>Bacilli</taxon>
        <taxon>Bacillales</taxon>
        <taxon>Bacillaceae</taxon>
        <taxon>Calidifontibacillus/Schinkia group</taxon>
        <taxon>Schinkia</taxon>
    </lineage>
</organism>